<dbReference type="Pfam" id="PF00188">
    <property type="entry name" value="CAP"/>
    <property type="match status" value="1"/>
</dbReference>
<dbReference type="Proteomes" id="UP001596494">
    <property type="component" value="Unassembled WGS sequence"/>
</dbReference>
<gene>
    <name evidence="2" type="ORF">ACFQMN_01655</name>
</gene>
<comment type="caution">
    <text evidence="2">The sequence shown here is derived from an EMBL/GenBank/DDBJ whole genome shotgun (WGS) entry which is preliminary data.</text>
</comment>
<dbReference type="InterPro" id="IPR014044">
    <property type="entry name" value="CAP_dom"/>
</dbReference>
<reference evidence="3" key="1">
    <citation type="journal article" date="2019" name="Int. J. Syst. Evol. Microbiol.">
        <title>The Global Catalogue of Microorganisms (GCM) 10K type strain sequencing project: providing services to taxonomists for standard genome sequencing and annotation.</title>
        <authorList>
            <consortium name="The Broad Institute Genomics Platform"/>
            <consortium name="The Broad Institute Genome Sequencing Center for Infectious Disease"/>
            <person name="Wu L."/>
            <person name="Ma J."/>
        </authorList>
    </citation>
    <scope>NUCLEOTIDE SEQUENCE [LARGE SCALE GENOMIC DNA]</scope>
    <source>
        <strain evidence="3">CCUG 73951</strain>
    </source>
</reference>
<dbReference type="SUPFAM" id="SSF55797">
    <property type="entry name" value="PR-1-like"/>
    <property type="match status" value="1"/>
</dbReference>
<sequence length="218" mass="24353">MKKFLMTTSALLLTTTLAACGGANDNGAADDAYDYNQVTYGGQGQEEDRRINDLNGNELRHPYQGTYPMVPEDRMGEQGDLTAQPDEKDVDEVHGDIHEQVVQLTNEAREEQGLEPLKFSKEVTRVAQEKSEDMAENNYFSHTSPEHGSPSQMLQENGVDFRTAAENIASGQRSPEEVVEGWLNSEGHRKNIMNENMTEIGVGFDDDGNYWTQMFIGK</sequence>
<dbReference type="CDD" id="cd05379">
    <property type="entry name" value="CAP_bacterial"/>
    <property type="match status" value="1"/>
</dbReference>
<dbReference type="Gene3D" id="3.40.33.10">
    <property type="entry name" value="CAP"/>
    <property type="match status" value="1"/>
</dbReference>
<dbReference type="InterPro" id="IPR035940">
    <property type="entry name" value="CAP_sf"/>
</dbReference>
<evidence type="ECO:0000313" key="3">
    <source>
        <dbReference type="Proteomes" id="UP001596494"/>
    </source>
</evidence>
<proteinExistence type="predicted"/>
<protein>
    <submittedName>
        <fullName evidence="2">CAP domain-containing protein</fullName>
    </submittedName>
</protein>
<dbReference type="PANTHER" id="PTHR31157:SF1">
    <property type="entry name" value="SCP DOMAIN-CONTAINING PROTEIN"/>
    <property type="match status" value="1"/>
</dbReference>
<dbReference type="PROSITE" id="PS51257">
    <property type="entry name" value="PROKAR_LIPOPROTEIN"/>
    <property type="match status" value="1"/>
</dbReference>
<keyword evidence="3" id="KW-1185">Reference proteome</keyword>
<dbReference type="EMBL" id="JBHTBY010000001">
    <property type="protein sequence ID" value="MFC7319589.1"/>
    <property type="molecule type" value="Genomic_DNA"/>
</dbReference>
<evidence type="ECO:0000259" key="1">
    <source>
        <dbReference type="Pfam" id="PF00188"/>
    </source>
</evidence>
<accession>A0ABW2K089</accession>
<organism evidence="2 3">
    <name type="scientific">Halobacillus campisalis</name>
    <dbReference type="NCBI Taxonomy" id="435909"/>
    <lineage>
        <taxon>Bacteria</taxon>
        <taxon>Bacillati</taxon>
        <taxon>Bacillota</taxon>
        <taxon>Bacilli</taxon>
        <taxon>Bacillales</taxon>
        <taxon>Bacillaceae</taxon>
        <taxon>Halobacillus</taxon>
    </lineage>
</organism>
<name>A0ABW2K089_9BACI</name>
<feature type="domain" description="SCP" evidence="1">
    <location>
        <begin position="103"/>
        <end position="215"/>
    </location>
</feature>
<dbReference type="RefSeq" id="WP_289215387.1">
    <property type="nucleotide sequence ID" value="NZ_JAPVRC010000003.1"/>
</dbReference>
<dbReference type="PANTHER" id="PTHR31157">
    <property type="entry name" value="SCP DOMAIN-CONTAINING PROTEIN"/>
    <property type="match status" value="1"/>
</dbReference>
<evidence type="ECO:0000313" key="2">
    <source>
        <dbReference type="EMBL" id="MFC7319589.1"/>
    </source>
</evidence>